<dbReference type="InterPro" id="IPR029026">
    <property type="entry name" value="tRNA_m1G_MTases_N"/>
</dbReference>
<dbReference type="AlphaFoldDB" id="Q8YES9"/>
<dbReference type="InterPro" id="IPR053888">
    <property type="entry name" value="MRM3-like_sub_bind"/>
</dbReference>
<dbReference type="PANTHER" id="PTHR43191:SF2">
    <property type="entry name" value="RRNA METHYLTRANSFERASE 3, MITOCHONDRIAL"/>
    <property type="match status" value="1"/>
</dbReference>
<dbReference type="RefSeq" id="WP_004684677.1">
    <property type="nucleotide sequence ID" value="NC_003317.1"/>
</dbReference>
<dbReference type="InterPro" id="IPR001537">
    <property type="entry name" value="SpoU_MeTrfase"/>
</dbReference>
<evidence type="ECO:0000256" key="3">
    <source>
        <dbReference type="ARBA" id="ARBA00022679"/>
    </source>
</evidence>
<evidence type="ECO:0000313" key="7">
    <source>
        <dbReference type="Proteomes" id="UP000000419"/>
    </source>
</evidence>
<dbReference type="GO" id="GO:0006396">
    <property type="term" value="P:RNA processing"/>
    <property type="evidence" value="ECO:0007669"/>
    <property type="project" value="InterPro"/>
</dbReference>
<feature type="compositionally biased region" description="Basic and acidic residues" evidence="4">
    <location>
        <begin position="1"/>
        <end position="23"/>
    </location>
</feature>
<dbReference type="KEGG" id="bmel:DK63_1689"/>
<dbReference type="eggNOG" id="COG0566">
    <property type="taxonomic scope" value="Bacteria"/>
</dbReference>
<evidence type="ECO:0000256" key="1">
    <source>
        <dbReference type="ARBA" id="ARBA00007228"/>
    </source>
</evidence>
<comment type="similarity">
    <text evidence="1">Belongs to the class IV-like SAM-binding methyltransferase superfamily. RNA methyltransferase TrmH family.</text>
</comment>
<dbReference type="Proteomes" id="UP000000419">
    <property type="component" value="Chromosome I"/>
</dbReference>
<dbReference type="KEGG" id="bme:BMEI1798"/>
<reference evidence="6 7" key="1">
    <citation type="journal article" date="2002" name="Proc. Natl. Acad. Sci. U.S.A.">
        <title>The genome sequence of the facultative intracellular pathogen Brucella melitensis.</title>
        <authorList>
            <person name="DelVecchio V.G."/>
            <person name="Kapatral V."/>
            <person name="Redkar R.J."/>
            <person name="Patra G."/>
            <person name="Mujer C."/>
            <person name="Los T."/>
            <person name="Ivanova N."/>
            <person name="Anderson I."/>
            <person name="Bhattacharyya A."/>
            <person name="Lykidis A."/>
            <person name="Reznik G."/>
            <person name="Jablonski L."/>
            <person name="Larsen N."/>
            <person name="D'Souza M."/>
            <person name="Bernal A."/>
            <person name="Mazur M."/>
            <person name="Goltsman E."/>
            <person name="Selkov E."/>
            <person name="Elzer P.H."/>
            <person name="Hagius S."/>
            <person name="O'Callaghan D."/>
            <person name="Letesson J.J."/>
            <person name="Haselkorn R."/>
            <person name="Kyrpides N."/>
            <person name="Overbeek R."/>
        </authorList>
    </citation>
    <scope>NUCLEOTIDE SEQUENCE [LARGE SCALE GENOMIC DNA]</scope>
    <source>
        <strain evidence="7">ATCC 23456 / CCUG 17765 / NCTC 10094 / 16M</strain>
    </source>
</reference>
<dbReference type="InterPro" id="IPR029028">
    <property type="entry name" value="Alpha/beta_knot_MTases"/>
</dbReference>
<dbReference type="EMBL" id="AE008917">
    <property type="protein sequence ID" value="AAL52979.1"/>
    <property type="molecule type" value="Genomic_DNA"/>
</dbReference>
<dbReference type="Pfam" id="PF00588">
    <property type="entry name" value="SpoU_methylase"/>
    <property type="match status" value="1"/>
</dbReference>
<dbReference type="Gene3D" id="3.40.1280.10">
    <property type="match status" value="1"/>
</dbReference>
<feature type="region of interest" description="Disordered" evidence="4">
    <location>
        <begin position="1"/>
        <end position="28"/>
    </location>
</feature>
<dbReference type="GO" id="GO:0032259">
    <property type="term" value="P:methylation"/>
    <property type="evidence" value="ECO:0007669"/>
    <property type="project" value="UniProtKB-KW"/>
</dbReference>
<evidence type="ECO:0000259" key="5">
    <source>
        <dbReference type="SMART" id="SM00967"/>
    </source>
</evidence>
<dbReference type="SMART" id="SM00967">
    <property type="entry name" value="SpoU_sub_bind"/>
    <property type="match status" value="1"/>
</dbReference>
<dbReference type="InterPro" id="IPR013123">
    <property type="entry name" value="SpoU_subst-bd"/>
</dbReference>
<keyword evidence="3 6" id="KW-0808">Transferase</keyword>
<keyword evidence="7" id="KW-1185">Reference proteome</keyword>
<feature type="domain" description="RNA 2-O ribose methyltransferase substrate binding" evidence="5">
    <location>
        <begin position="57"/>
        <end position="133"/>
    </location>
</feature>
<dbReference type="Gene3D" id="3.30.1330.30">
    <property type="match status" value="1"/>
</dbReference>
<organism evidence="6 7">
    <name type="scientific">Brucella melitensis biotype 1 (strain ATCC 23456 / CCUG 17765 / NCTC 10094 / 16M)</name>
    <dbReference type="NCBI Taxonomy" id="224914"/>
    <lineage>
        <taxon>Bacteria</taxon>
        <taxon>Pseudomonadati</taxon>
        <taxon>Pseudomonadota</taxon>
        <taxon>Alphaproteobacteria</taxon>
        <taxon>Hyphomicrobiales</taxon>
        <taxon>Brucellaceae</taxon>
        <taxon>Brucella/Ochrobactrum group</taxon>
        <taxon>Brucella</taxon>
    </lineage>
</organism>
<evidence type="ECO:0000313" key="6">
    <source>
        <dbReference type="EMBL" id="AAL52979.1"/>
    </source>
</evidence>
<accession>Q8YES9</accession>
<accession>D0B4K6</accession>
<dbReference type="GO" id="GO:0003723">
    <property type="term" value="F:RNA binding"/>
    <property type="evidence" value="ECO:0007669"/>
    <property type="project" value="InterPro"/>
</dbReference>
<dbReference type="Pfam" id="PF22435">
    <property type="entry name" value="MRM3-like_sub_bind"/>
    <property type="match status" value="1"/>
</dbReference>
<evidence type="ECO:0000256" key="2">
    <source>
        <dbReference type="ARBA" id="ARBA00022603"/>
    </source>
</evidence>
<dbReference type="GO" id="GO:0008173">
    <property type="term" value="F:RNA methyltransferase activity"/>
    <property type="evidence" value="ECO:0007669"/>
    <property type="project" value="InterPro"/>
</dbReference>
<protein>
    <submittedName>
        <fullName evidence="6">23S ribosomal RNA methyltransferase</fullName>
        <ecNumber evidence="6">2.1.1.-</ecNumber>
    </submittedName>
</protein>
<dbReference type="InterPro" id="IPR029064">
    <property type="entry name" value="Ribosomal_eL30-like_sf"/>
</dbReference>
<dbReference type="PATRIC" id="fig|224914.52.peg.1784"/>
<sequence length="297" mass="32351">MSRNDEFSRSGGSRPEHRPEHPKVGQVKEVTSLANPIVKDLRSLALKKFRDQQGVFLAEGLKLVIDALEQDWRIKTLVFAKSGKGNKTVEQVAARTFAKGGLVLEVTEKVISAITRRDNPQMVAGVFEQQYHQLAGLKPKGNDVYVALDRVRDPGNLGAVIRTADAVGAKGVILIGDTTDPYSLETVRATMGSVFSVPLYRASEADFLNWRKGFSGLVVGTHLKGAVDYRTIPYANKPVILIMGNEQQGLPDSLAGACDKLARIPQAGRADSLNLAIATGVMLYEIRREALTLDERG</sequence>
<dbReference type="SUPFAM" id="SSF75217">
    <property type="entry name" value="alpha/beta knot"/>
    <property type="match status" value="1"/>
</dbReference>
<dbReference type="EC" id="2.1.1.-" evidence="6"/>
<proteinExistence type="inferred from homology"/>
<keyword evidence="2 6" id="KW-0489">Methyltransferase</keyword>
<dbReference type="PANTHER" id="PTHR43191">
    <property type="entry name" value="RRNA METHYLTRANSFERASE 3"/>
    <property type="match status" value="1"/>
</dbReference>
<dbReference type="GeneID" id="29594666"/>
<dbReference type="PIR" id="AH3476">
    <property type="entry name" value="AH3476"/>
</dbReference>
<name>Q8YES9_BRUME</name>
<dbReference type="InterPro" id="IPR051259">
    <property type="entry name" value="rRNA_Methyltransferase"/>
</dbReference>
<gene>
    <name evidence="6" type="ordered locus">BMEI1798</name>
</gene>
<dbReference type="CDD" id="cd18095">
    <property type="entry name" value="SpoU-like_rRNA-MTase"/>
    <property type="match status" value="1"/>
</dbReference>
<dbReference type="SUPFAM" id="SSF55315">
    <property type="entry name" value="L30e-like"/>
    <property type="match status" value="1"/>
</dbReference>
<dbReference type="GO" id="GO:0005737">
    <property type="term" value="C:cytoplasm"/>
    <property type="evidence" value="ECO:0007669"/>
    <property type="project" value="UniProtKB-ARBA"/>
</dbReference>
<evidence type="ECO:0000256" key="4">
    <source>
        <dbReference type="SAM" id="MobiDB-lite"/>
    </source>
</evidence>